<feature type="domain" description="Mce/MlaD" evidence="2">
    <location>
        <begin position="7"/>
        <end position="82"/>
    </location>
</feature>
<evidence type="ECO:0000313" key="3">
    <source>
        <dbReference type="EMBL" id="RJS47912.1"/>
    </source>
</evidence>
<evidence type="ECO:0000256" key="1">
    <source>
        <dbReference type="SAM" id="MobiDB-lite"/>
    </source>
</evidence>
<dbReference type="GO" id="GO:0005548">
    <property type="term" value="F:phospholipid transporter activity"/>
    <property type="evidence" value="ECO:0007669"/>
    <property type="project" value="TreeGrafter"/>
</dbReference>
<protein>
    <submittedName>
        <fullName evidence="3">MCE family protein</fullName>
    </submittedName>
</protein>
<dbReference type="GO" id="GO:0005543">
    <property type="term" value="F:phospholipid binding"/>
    <property type="evidence" value="ECO:0007669"/>
    <property type="project" value="TreeGrafter"/>
</dbReference>
<dbReference type="EMBL" id="QYRP01000002">
    <property type="protein sequence ID" value="RJS47912.1"/>
    <property type="molecule type" value="Genomic_DNA"/>
</dbReference>
<dbReference type="PANTHER" id="PTHR33371:SF4">
    <property type="entry name" value="INTERMEMBRANE PHOSPHOLIPID TRANSPORT SYSTEM BINDING PROTEIN MLAD"/>
    <property type="match status" value="1"/>
</dbReference>
<gene>
    <name evidence="3" type="ORF">D4739_11240</name>
</gene>
<dbReference type="OrthoDB" id="5241082at2"/>
<dbReference type="PANTHER" id="PTHR33371">
    <property type="entry name" value="INTERMEMBRANE PHOSPHOLIPID TRANSPORT SYSTEM BINDING PROTEIN MLAD-RELATED"/>
    <property type="match status" value="1"/>
</dbReference>
<sequence>MTGGDDYEVSLVVPSAAQISNRSPVWINGHHAGKVTDLAVKNGKAVVTLAIDDDFAPIHDGTTSRVEWVSAVGERVLTLYPGKPGSVELPDGALIESTSHQVEVDQVLQALDEPTRKRLTSLLAELNDTIGGHEADVRATIQGASGTVRALGEVLNAVDQDGPAIRSLVTQLSDLTGVAASRRERIASSVADLESLSTAVAGEQEQLSRTLEQLPDTLHTARTTLGKVPGASDATVGLLRDLQPATARLPKVSKNLAPVLVDLRPTVAELRPLLSAADQLLRQTPGLLDSSHGVLPSLDTFLTSMGPALAFLRPYTPEAIGGLANWGQAFAPYDGAGHTWAGLLGPGTNALNESLVPLPTSRLNPAPPPGQPVGQPWTDANGSEIR</sequence>
<accession>A0A3A5HCB0</accession>
<dbReference type="Pfam" id="PF02470">
    <property type="entry name" value="MlaD"/>
    <property type="match status" value="1"/>
</dbReference>
<comment type="caution">
    <text evidence="3">The sequence shown here is derived from an EMBL/GenBank/DDBJ whole genome shotgun (WGS) entry which is preliminary data.</text>
</comment>
<proteinExistence type="predicted"/>
<reference evidence="4" key="1">
    <citation type="submission" date="2018-09" db="EMBL/GenBank/DDBJ databases">
        <authorList>
            <person name="Zhu H."/>
        </authorList>
    </citation>
    <scope>NUCLEOTIDE SEQUENCE [LARGE SCALE GENOMIC DNA]</scope>
    <source>
        <strain evidence="4">K1W22B-1</strain>
    </source>
</reference>
<organism evidence="3 4">
    <name type="scientific">Nocardioides cavernaquae</name>
    <dbReference type="NCBI Taxonomy" id="2321396"/>
    <lineage>
        <taxon>Bacteria</taxon>
        <taxon>Bacillati</taxon>
        <taxon>Actinomycetota</taxon>
        <taxon>Actinomycetes</taxon>
        <taxon>Propionibacteriales</taxon>
        <taxon>Nocardioidaceae</taxon>
        <taxon>Nocardioides</taxon>
    </lineage>
</organism>
<dbReference type="Proteomes" id="UP000276542">
    <property type="component" value="Unassembled WGS sequence"/>
</dbReference>
<dbReference type="InterPro" id="IPR052336">
    <property type="entry name" value="MlaD_Phospholipid_Transporter"/>
</dbReference>
<dbReference type="AlphaFoldDB" id="A0A3A5HCB0"/>
<evidence type="ECO:0000313" key="4">
    <source>
        <dbReference type="Proteomes" id="UP000276542"/>
    </source>
</evidence>
<dbReference type="InterPro" id="IPR003399">
    <property type="entry name" value="Mce/MlaD"/>
</dbReference>
<feature type="region of interest" description="Disordered" evidence="1">
    <location>
        <begin position="357"/>
        <end position="386"/>
    </location>
</feature>
<keyword evidence="4" id="KW-1185">Reference proteome</keyword>
<evidence type="ECO:0000259" key="2">
    <source>
        <dbReference type="Pfam" id="PF02470"/>
    </source>
</evidence>
<name>A0A3A5HCB0_9ACTN</name>